<keyword evidence="7" id="KW-0443">Lipid metabolism</keyword>
<keyword evidence="8 13" id="KW-0472">Membrane</keyword>
<gene>
    <name evidence="14" type="ORF">GCM10022247_73000</name>
</gene>
<keyword evidence="4 11" id="KW-0808">Transferase</keyword>
<accession>A0ABP7U5U9</accession>
<feature type="transmembrane region" description="Helical" evidence="13">
    <location>
        <begin position="174"/>
        <end position="196"/>
    </location>
</feature>
<evidence type="ECO:0000256" key="10">
    <source>
        <dbReference type="ARBA" id="ARBA00023264"/>
    </source>
</evidence>
<dbReference type="Proteomes" id="UP001501747">
    <property type="component" value="Unassembled WGS sequence"/>
</dbReference>
<dbReference type="Pfam" id="PF01066">
    <property type="entry name" value="CDP-OH_P_transf"/>
    <property type="match status" value="1"/>
</dbReference>
<name>A0ABP7U5U9_9PSEU</name>
<keyword evidence="9" id="KW-0594">Phospholipid biosynthesis</keyword>
<evidence type="ECO:0000313" key="15">
    <source>
        <dbReference type="Proteomes" id="UP001501747"/>
    </source>
</evidence>
<evidence type="ECO:0000256" key="12">
    <source>
        <dbReference type="SAM" id="MobiDB-lite"/>
    </source>
</evidence>
<dbReference type="RefSeq" id="WP_425549330.1">
    <property type="nucleotide sequence ID" value="NZ_BAABAL010000027.1"/>
</dbReference>
<keyword evidence="10" id="KW-1208">Phospholipid metabolism</keyword>
<evidence type="ECO:0000256" key="4">
    <source>
        <dbReference type="ARBA" id="ARBA00022679"/>
    </source>
</evidence>
<proteinExistence type="inferred from homology"/>
<dbReference type="PROSITE" id="PS00379">
    <property type="entry name" value="CDP_ALCOHOL_P_TRANSF"/>
    <property type="match status" value="1"/>
</dbReference>
<reference evidence="15" key="1">
    <citation type="journal article" date="2019" name="Int. J. Syst. Evol. Microbiol.">
        <title>The Global Catalogue of Microorganisms (GCM) 10K type strain sequencing project: providing services to taxonomists for standard genome sequencing and annotation.</title>
        <authorList>
            <consortium name="The Broad Institute Genomics Platform"/>
            <consortium name="The Broad Institute Genome Sequencing Center for Infectious Disease"/>
            <person name="Wu L."/>
            <person name="Ma J."/>
        </authorList>
    </citation>
    <scope>NUCLEOTIDE SEQUENCE [LARGE SCALE GENOMIC DNA]</scope>
    <source>
        <strain evidence="15">JCM 17342</strain>
    </source>
</reference>
<feature type="transmembrane region" description="Helical" evidence="13">
    <location>
        <begin position="111"/>
        <end position="131"/>
    </location>
</feature>
<sequence>MEREAVTASPSSGSSGGELPQSDRVWTIPNILSMLRLAGVPLFLWLLLGPEEDVLAIVVLAVGGFTDWLDGKLARWLNQGSKLGAMLDPAADRLYILATLIAFGVRDILPWWVILALVGRELVLGLSLLVLRRYGYGTFEVHYTGKAATFVLLYAFPFLLAADGTSAVAEFVRPIAYGFTIWGVLLYLWAGVLYLVQLGAAIRKGKVGGALAGA</sequence>
<evidence type="ECO:0000256" key="1">
    <source>
        <dbReference type="ARBA" id="ARBA00004141"/>
    </source>
</evidence>
<evidence type="ECO:0000256" key="13">
    <source>
        <dbReference type="SAM" id="Phobius"/>
    </source>
</evidence>
<evidence type="ECO:0000256" key="8">
    <source>
        <dbReference type="ARBA" id="ARBA00023136"/>
    </source>
</evidence>
<dbReference type="PIRSF" id="PIRSF000847">
    <property type="entry name" value="Phos_ph_gly_syn"/>
    <property type="match status" value="1"/>
</dbReference>
<keyword evidence="5 13" id="KW-0812">Transmembrane</keyword>
<evidence type="ECO:0000256" key="3">
    <source>
        <dbReference type="ARBA" id="ARBA00022516"/>
    </source>
</evidence>
<evidence type="ECO:0000256" key="5">
    <source>
        <dbReference type="ARBA" id="ARBA00022692"/>
    </source>
</evidence>
<evidence type="ECO:0000313" key="14">
    <source>
        <dbReference type="EMBL" id="GAA4036592.1"/>
    </source>
</evidence>
<keyword evidence="6 13" id="KW-1133">Transmembrane helix</keyword>
<comment type="similarity">
    <text evidence="2 11">Belongs to the CDP-alcohol phosphatidyltransferase class-I family.</text>
</comment>
<dbReference type="InterPro" id="IPR043130">
    <property type="entry name" value="CDP-OH_PTrfase_TM_dom"/>
</dbReference>
<feature type="transmembrane region" description="Helical" evidence="13">
    <location>
        <begin position="143"/>
        <end position="162"/>
    </location>
</feature>
<dbReference type="InterPro" id="IPR048254">
    <property type="entry name" value="CDP_ALCOHOL_P_TRANSF_CS"/>
</dbReference>
<feature type="region of interest" description="Disordered" evidence="12">
    <location>
        <begin position="1"/>
        <end position="20"/>
    </location>
</feature>
<dbReference type="EMBL" id="BAABAL010000027">
    <property type="protein sequence ID" value="GAA4036592.1"/>
    <property type="molecule type" value="Genomic_DNA"/>
</dbReference>
<dbReference type="InterPro" id="IPR050324">
    <property type="entry name" value="CDP-alcohol_PTase-I"/>
</dbReference>
<dbReference type="PANTHER" id="PTHR14269">
    <property type="entry name" value="CDP-DIACYLGLYCEROL--GLYCEROL-3-PHOSPHATE 3-PHOSPHATIDYLTRANSFERASE-RELATED"/>
    <property type="match status" value="1"/>
</dbReference>
<protein>
    <submittedName>
        <fullName evidence="14">CDP-alcohol phosphatidyltransferase family protein</fullName>
    </submittedName>
</protein>
<dbReference type="Gene3D" id="1.20.120.1760">
    <property type="match status" value="1"/>
</dbReference>
<organism evidence="14 15">
    <name type="scientific">Allokutzneria multivorans</name>
    <dbReference type="NCBI Taxonomy" id="1142134"/>
    <lineage>
        <taxon>Bacteria</taxon>
        <taxon>Bacillati</taxon>
        <taxon>Actinomycetota</taxon>
        <taxon>Actinomycetes</taxon>
        <taxon>Pseudonocardiales</taxon>
        <taxon>Pseudonocardiaceae</taxon>
        <taxon>Allokutzneria</taxon>
    </lineage>
</organism>
<comment type="subcellular location">
    <subcellularLocation>
        <location evidence="1">Membrane</location>
        <topology evidence="1">Multi-pass membrane protein</topology>
    </subcellularLocation>
</comment>
<evidence type="ECO:0000256" key="11">
    <source>
        <dbReference type="RuleBase" id="RU003750"/>
    </source>
</evidence>
<evidence type="ECO:0000256" key="7">
    <source>
        <dbReference type="ARBA" id="ARBA00023098"/>
    </source>
</evidence>
<evidence type="ECO:0000256" key="6">
    <source>
        <dbReference type="ARBA" id="ARBA00022989"/>
    </source>
</evidence>
<keyword evidence="15" id="KW-1185">Reference proteome</keyword>
<dbReference type="InterPro" id="IPR000462">
    <property type="entry name" value="CDP-OH_P_trans"/>
</dbReference>
<comment type="caution">
    <text evidence="14">The sequence shown here is derived from an EMBL/GenBank/DDBJ whole genome shotgun (WGS) entry which is preliminary data.</text>
</comment>
<keyword evidence="3" id="KW-0444">Lipid biosynthesis</keyword>
<dbReference type="InterPro" id="IPR004570">
    <property type="entry name" value="Phosphatidylglycerol_P_synth"/>
</dbReference>
<dbReference type="PANTHER" id="PTHR14269:SF62">
    <property type="entry name" value="CDP-DIACYLGLYCEROL--GLYCEROL-3-PHOSPHATE 3-PHOSPHATIDYLTRANSFERASE 1, CHLOROPLASTIC"/>
    <property type="match status" value="1"/>
</dbReference>
<evidence type="ECO:0000256" key="2">
    <source>
        <dbReference type="ARBA" id="ARBA00010441"/>
    </source>
</evidence>
<evidence type="ECO:0000256" key="9">
    <source>
        <dbReference type="ARBA" id="ARBA00023209"/>
    </source>
</evidence>